<dbReference type="Proteomes" id="UP001157160">
    <property type="component" value="Unassembled WGS sequence"/>
</dbReference>
<dbReference type="AlphaFoldDB" id="A0AA37UHL3"/>
<dbReference type="RefSeq" id="WP_284232861.1">
    <property type="nucleotide sequence ID" value="NZ_BSUL01000001.1"/>
</dbReference>
<evidence type="ECO:0000313" key="2">
    <source>
        <dbReference type="Proteomes" id="UP001157160"/>
    </source>
</evidence>
<proteinExistence type="predicted"/>
<accession>A0AA37UHL3</accession>
<evidence type="ECO:0000313" key="1">
    <source>
        <dbReference type="EMBL" id="GMA29089.1"/>
    </source>
</evidence>
<sequence>MSGRTERTRARPLLLRTGVAVLGLLVLLAAGTTGAAHTDGARLGLGGAGIGPSERFDIGLVSQGRALQADLPSGAPWAVPGAGELVPGRTITTELPVFNNTPRLLADTAIAIVAREGGTGDGVPDITPFLRFTATLASGAVLFEDAVLADASGSLGALAPRGAPPLDGGEAFTPGEPGSLDTITLSIEYLDEPGVEALNGGQSALSLRFDAGSVTS</sequence>
<keyword evidence="2" id="KW-1185">Reference proteome</keyword>
<organism evidence="1 2">
    <name type="scientific">Arenivirga flava</name>
    <dbReference type="NCBI Taxonomy" id="1930060"/>
    <lineage>
        <taxon>Bacteria</taxon>
        <taxon>Bacillati</taxon>
        <taxon>Actinomycetota</taxon>
        <taxon>Actinomycetes</taxon>
        <taxon>Micrococcales</taxon>
        <taxon>Microbacteriaceae</taxon>
        <taxon>Arenivirga</taxon>
    </lineage>
</organism>
<protein>
    <submittedName>
        <fullName evidence="1">Uncharacterized protein</fullName>
    </submittedName>
</protein>
<dbReference type="EMBL" id="BSUL01000001">
    <property type="protein sequence ID" value="GMA29089.1"/>
    <property type="molecule type" value="Genomic_DNA"/>
</dbReference>
<reference evidence="1 2" key="1">
    <citation type="journal article" date="2014" name="Int. J. Syst. Evol. Microbiol.">
        <title>Complete genome sequence of Corynebacterium casei LMG S-19264T (=DSM 44701T), isolated from a smear-ripened cheese.</title>
        <authorList>
            <consortium name="US DOE Joint Genome Institute (JGI-PGF)"/>
            <person name="Walter F."/>
            <person name="Albersmeier A."/>
            <person name="Kalinowski J."/>
            <person name="Ruckert C."/>
        </authorList>
    </citation>
    <scope>NUCLEOTIDE SEQUENCE [LARGE SCALE GENOMIC DNA]</scope>
    <source>
        <strain evidence="1 2">NBRC 112289</strain>
    </source>
</reference>
<gene>
    <name evidence="1" type="ORF">GCM10025874_23420</name>
</gene>
<comment type="caution">
    <text evidence="1">The sequence shown here is derived from an EMBL/GenBank/DDBJ whole genome shotgun (WGS) entry which is preliminary data.</text>
</comment>
<name>A0AA37UHL3_9MICO</name>